<feature type="transmembrane region" description="Helical" evidence="11">
    <location>
        <begin position="537"/>
        <end position="556"/>
    </location>
</feature>
<organism evidence="12 13">
    <name type="scientific">Parasitella parasitica</name>
    <dbReference type="NCBI Taxonomy" id="35722"/>
    <lineage>
        <taxon>Eukaryota</taxon>
        <taxon>Fungi</taxon>
        <taxon>Fungi incertae sedis</taxon>
        <taxon>Mucoromycota</taxon>
        <taxon>Mucoromycotina</taxon>
        <taxon>Mucoromycetes</taxon>
        <taxon>Mucorales</taxon>
        <taxon>Mucorineae</taxon>
        <taxon>Mucoraceae</taxon>
        <taxon>Parasitella</taxon>
    </lineage>
</organism>
<sequence>MWTTITLSQIADNPVVYPTHSFTLSNSSHHAEFNQKSSSRLVSSHQQHQPQGGRGGGDADADEGFASSSSVEEDQIFEVIRRKRSSHQMPAKTNGPDPIEKSRKLLHEKIKMAPLESILWIMSFFWVFYQVFKTRAFDNQVIAGWIGSILLGILMVRFSSKQKSRNEDSATSSDEQLDVHDHHLKKSDGDLLNKKTSGKTSSEFPESINRIFGASKTSFRANADDGLLCGVLLLPMVAATKLIDASNKNADRFQIAYLQVRMELVLFMSVILLLLVLINDYSHPVKRVIRKRGLFVSSICVSALCTTLLTQLTPLAPMLAETPIAMTVLSVTMFQWFLYICVVTLKKCFTLGEMCVISQAAAVVVYGASEYICLAARMIFIGVFTYPLLRYSRRLAQRPYWRSLPLQNQSIFQNKKMLVAITFYVLTGVIVLFIIAPICQAITGENPFMWTLDFLYMSPSRMFLCLYWSLTVITTVVIWVLVLDFVPQSASSGELYSNNAEGKALTSALNKKRKLFHALAVIMFVPGVLFEKSFLQLAFGVALSGFIYLEYLRYFAVWPWGKSLHVFLTEFIDNRDLGPVILSHIYLLLGCASPVWLGSSNVLASLSGVLSLGFGDAAASIIGKRFGRYRWPGTKKTVEGTAAFIVAVFVSSAVIVYSSALVGIDGAARYVASAGRGEWLNYSAVITLTALLEAFSTQNDNIIIPLYMYALVVLSHTM</sequence>
<keyword evidence="9 11" id="KW-0472">Membrane</keyword>
<dbReference type="GO" id="GO:0005789">
    <property type="term" value="C:endoplasmic reticulum membrane"/>
    <property type="evidence" value="ECO:0007669"/>
    <property type="project" value="UniProtKB-SubCell"/>
</dbReference>
<accession>A0A0B7N7N1</accession>
<comment type="similarity">
    <text evidence="2">Belongs to the polyprenol kinase family.</text>
</comment>
<feature type="transmembrane region" description="Helical" evidence="11">
    <location>
        <begin position="374"/>
        <end position="392"/>
    </location>
</feature>
<dbReference type="PANTHER" id="PTHR13205:SF15">
    <property type="entry name" value="DOLICHOL KINASE"/>
    <property type="match status" value="1"/>
</dbReference>
<dbReference type="Proteomes" id="UP000054107">
    <property type="component" value="Unassembled WGS sequence"/>
</dbReference>
<evidence type="ECO:0000256" key="4">
    <source>
        <dbReference type="ARBA" id="ARBA00022679"/>
    </source>
</evidence>
<keyword evidence="13" id="KW-1185">Reference proteome</keyword>
<keyword evidence="5 11" id="KW-0812">Transmembrane</keyword>
<proteinExistence type="inferred from homology"/>
<evidence type="ECO:0000256" key="7">
    <source>
        <dbReference type="ARBA" id="ARBA00022824"/>
    </source>
</evidence>
<dbReference type="InterPro" id="IPR032974">
    <property type="entry name" value="Polypren_kinase"/>
</dbReference>
<feature type="transmembrane region" description="Helical" evidence="11">
    <location>
        <begin position="112"/>
        <end position="129"/>
    </location>
</feature>
<feature type="transmembrane region" description="Helical" evidence="11">
    <location>
        <begin position="226"/>
        <end position="244"/>
    </location>
</feature>
<keyword evidence="4" id="KW-0808">Transferase</keyword>
<name>A0A0B7N7N1_9FUNG</name>
<dbReference type="PANTHER" id="PTHR13205">
    <property type="entry name" value="TRANSMEMBRANE PROTEIN 15-RELATED"/>
    <property type="match status" value="1"/>
</dbReference>
<reference evidence="12 13" key="1">
    <citation type="submission" date="2014-09" db="EMBL/GenBank/DDBJ databases">
        <authorList>
            <person name="Ellenberger Sabrina"/>
        </authorList>
    </citation>
    <scope>NUCLEOTIDE SEQUENCE [LARGE SCALE GENOMIC DNA]</scope>
    <source>
        <strain evidence="12 13">CBS 412.66</strain>
    </source>
</reference>
<evidence type="ECO:0000256" key="6">
    <source>
        <dbReference type="ARBA" id="ARBA00022777"/>
    </source>
</evidence>
<evidence type="ECO:0000313" key="12">
    <source>
        <dbReference type="EMBL" id="CEP13489.1"/>
    </source>
</evidence>
<evidence type="ECO:0000313" key="13">
    <source>
        <dbReference type="Proteomes" id="UP000054107"/>
    </source>
</evidence>
<dbReference type="AlphaFoldDB" id="A0A0B7N7N1"/>
<feature type="transmembrane region" description="Helical" evidence="11">
    <location>
        <begin position="463"/>
        <end position="486"/>
    </location>
</feature>
<dbReference type="GO" id="GO:0043048">
    <property type="term" value="P:dolichyl monophosphate biosynthetic process"/>
    <property type="evidence" value="ECO:0007669"/>
    <property type="project" value="TreeGrafter"/>
</dbReference>
<keyword evidence="7" id="KW-0256">Endoplasmic reticulum</keyword>
<feature type="region of interest" description="Disordered" evidence="10">
    <location>
        <begin position="28"/>
        <end position="72"/>
    </location>
</feature>
<evidence type="ECO:0000256" key="5">
    <source>
        <dbReference type="ARBA" id="ARBA00022692"/>
    </source>
</evidence>
<dbReference type="EC" id="2.7.1.108" evidence="3"/>
<evidence type="ECO:0000256" key="9">
    <source>
        <dbReference type="ARBA" id="ARBA00023136"/>
    </source>
</evidence>
<keyword evidence="6" id="KW-0418">Kinase</keyword>
<feature type="transmembrane region" description="Helical" evidence="11">
    <location>
        <begin position="602"/>
        <end position="622"/>
    </location>
</feature>
<evidence type="ECO:0000256" key="11">
    <source>
        <dbReference type="SAM" id="Phobius"/>
    </source>
</evidence>
<feature type="transmembrane region" description="Helical" evidence="11">
    <location>
        <begin position="417"/>
        <end position="443"/>
    </location>
</feature>
<dbReference type="STRING" id="35722.A0A0B7N7N1"/>
<evidence type="ECO:0000256" key="3">
    <source>
        <dbReference type="ARBA" id="ARBA00012132"/>
    </source>
</evidence>
<dbReference type="EMBL" id="LN729787">
    <property type="protein sequence ID" value="CEP13489.1"/>
    <property type="molecule type" value="Genomic_DNA"/>
</dbReference>
<feature type="transmembrane region" description="Helical" evidence="11">
    <location>
        <begin position="577"/>
        <end position="596"/>
    </location>
</feature>
<evidence type="ECO:0000256" key="8">
    <source>
        <dbReference type="ARBA" id="ARBA00022989"/>
    </source>
</evidence>
<feature type="transmembrane region" description="Helical" evidence="11">
    <location>
        <begin position="141"/>
        <end position="158"/>
    </location>
</feature>
<dbReference type="OrthoDB" id="377083at2759"/>
<feature type="transmembrane region" description="Helical" evidence="11">
    <location>
        <begin position="642"/>
        <end position="664"/>
    </location>
</feature>
<comment type="subcellular location">
    <subcellularLocation>
        <location evidence="1">Endoplasmic reticulum membrane</location>
        <topology evidence="1">Multi-pass membrane protein</topology>
    </subcellularLocation>
</comment>
<feature type="compositionally biased region" description="Polar residues" evidence="10">
    <location>
        <begin position="28"/>
        <end position="42"/>
    </location>
</feature>
<feature type="transmembrane region" description="Helical" evidence="11">
    <location>
        <begin position="324"/>
        <end position="342"/>
    </location>
</feature>
<feature type="transmembrane region" description="Helical" evidence="11">
    <location>
        <begin position="264"/>
        <end position="281"/>
    </location>
</feature>
<dbReference type="GO" id="GO:0004168">
    <property type="term" value="F:dolichol kinase activity"/>
    <property type="evidence" value="ECO:0007669"/>
    <property type="project" value="UniProtKB-EC"/>
</dbReference>
<feature type="transmembrane region" description="Helical" evidence="11">
    <location>
        <begin position="293"/>
        <end position="312"/>
    </location>
</feature>
<evidence type="ECO:0000256" key="1">
    <source>
        <dbReference type="ARBA" id="ARBA00004477"/>
    </source>
</evidence>
<protein>
    <recommendedName>
        <fullName evidence="3">dolichol kinase</fullName>
        <ecNumber evidence="3">2.7.1.108</ecNumber>
    </recommendedName>
</protein>
<evidence type="ECO:0000256" key="2">
    <source>
        <dbReference type="ARBA" id="ARBA00010794"/>
    </source>
</evidence>
<evidence type="ECO:0000256" key="10">
    <source>
        <dbReference type="SAM" id="MobiDB-lite"/>
    </source>
</evidence>
<keyword evidence="8 11" id="KW-1133">Transmembrane helix</keyword>
<gene>
    <name evidence="12" type="primary">PARPA_07568.1 scaffold 28415</name>
</gene>